<dbReference type="PANTHER" id="PTHR35385">
    <property type="entry name" value="PROTEIN B, PUTATIVE-RELATED-RELATED"/>
    <property type="match status" value="1"/>
</dbReference>
<proteinExistence type="predicted"/>
<dbReference type="Proteomes" id="UP001221898">
    <property type="component" value="Unassembled WGS sequence"/>
</dbReference>
<reference evidence="1" key="1">
    <citation type="journal article" date="2023" name="Science">
        <title>Genome structures resolve the early diversification of teleost fishes.</title>
        <authorList>
            <person name="Parey E."/>
            <person name="Louis A."/>
            <person name="Montfort J."/>
            <person name="Bouchez O."/>
            <person name="Roques C."/>
            <person name="Iampietro C."/>
            <person name="Lluch J."/>
            <person name="Castinel A."/>
            <person name="Donnadieu C."/>
            <person name="Desvignes T."/>
            <person name="Floi Bucao C."/>
            <person name="Jouanno E."/>
            <person name="Wen M."/>
            <person name="Mejri S."/>
            <person name="Dirks R."/>
            <person name="Jansen H."/>
            <person name="Henkel C."/>
            <person name="Chen W.J."/>
            <person name="Zahm M."/>
            <person name="Cabau C."/>
            <person name="Klopp C."/>
            <person name="Thompson A.W."/>
            <person name="Robinson-Rechavi M."/>
            <person name="Braasch I."/>
            <person name="Lecointre G."/>
            <person name="Bobe J."/>
            <person name="Postlethwait J.H."/>
            <person name="Berthelot C."/>
            <person name="Roest Crollius H."/>
            <person name="Guiguen Y."/>
        </authorList>
    </citation>
    <scope>NUCLEOTIDE SEQUENCE</scope>
    <source>
        <strain evidence="1">NC1722</strain>
    </source>
</reference>
<evidence type="ECO:0000313" key="1">
    <source>
        <dbReference type="EMBL" id="KAJ8367172.1"/>
    </source>
</evidence>
<gene>
    <name evidence="1" type="ORF">AAFF_G00324510</name>
</gene>
<sequence>MDRRRVLYPILKEQRALGQKVRLVMDKLYINNELFRDPKITKWFHNLFVADALRHRDVGGKAIETLTRLFEIGHSPTSALAVLKNDHQAEYGKKYIYASADRAICPDLQFCYSHNLFVADALRHRDVGGKAIETLTRLFEIGHSPTSALAVLKDDLQADVETENSPIFRQEYGERKRPEIVAALGRQVEEYNQKCRETCAKLKTSSGSIKEHAATSHQKVPYRQELTHKEELWCQLLTEWMRQSKRRW</sequence>
<keyword evidence="2" id="KW-1185">Reference proteome</keyword>
<name>A0AAD7R6W5_9TELE</name>
<dbReference type="EMBL" id="JAINUG010000498">
    <property type="protein sequence ID" value="KAJ8367172.1"/>
    <property type="molecule type" value="Genomic_DNA"/>
</dbReference>
<evidence type="ECO:0000313" key="2">
    <source>
        <dbReference type="Proteomes" id="UP001221898"/>
    </source>
</evidence>
<dbReference type="PANTHER" id="PTHR35385:SF2">
    <property type="entry name" value="PROTEIN B, PUTATIVE-RELATED"/>
    <property type="match status" value="1"/>
</dbReference>
<organism evidence="1 2">
    <name type="scientific">Aldrovandia affinis</name>
    <dbReference type="NCBI Taxonomy" id="143900"/>
    <lineage>
        <taxon>Eukaryota</taxon>
        <taxon>Metazoa</taxon>
        <taxon>Chordata</taxon>
        <taxon>Craniata</taxon>
        <taxon>Vertebrata</taxon>
        <taxon>Euteleostomi</taxon>
        <taxon>Actinopterygii</taxon>
        <taxon>Neopterygii</taxon>
        <taxon>Teleostei</taxon>
        <taxon>Notacanthiformes</taxon>
        <taxon>Halosauridae</taxon>
        <taxon>Aldrovandia</taxon>
    </lineage>
</organism>
<accession>A0AAD7R6W5</accession>
<comment type="caution">
    <text evidence="1">The sequence shown here is derived from an EMBL/GenBank/DDBJ whole genome shotgun (WGS) entry which is preliminary data.</text>
</comment>
<dbReference type="AlphaFoldDB" id="A0AAD7R6W5"/>
<protein>
    <submittedName>
        <fullName evidence="1">Uncharacterized protein</fullName>
    </submittedName>
</protein>